<keyword evidence="5" id="KW-1185">Reference proteome</keyword>
<dbReference type="InterPro" id="IPR017850">
    <property type="entry name" value="Alkaline_phosphatase_core_sf"/>
</dbReference>
<dbReference type="GO" id="GO:0004065">
    <property type="term" value="F:arylsulfatase activity"/>
    <property type="evidence" value="ECO:0007669"/>
    <property type="project" value="UniProtKB-EC"/>
</dbReference>
<dbReference type="Gene3D" id="3.40.720.10">
    <property type="entry name" value="Alkaline Phosphatase, subunit A"/>
    <property type="match status" value="1"/>
</dbReference>
<dbReference type="InterPro" id="IPR050738">
    <property type="entry name" value="Sulfatase"/>
</dbReference>
<organism evidence="4 5">
    <name type="scientific">Castellaniella defragrans (strain DSM 12143 / CCUG 39792 / 65Phen)</name>
    <name type="common">Alcaligenes defragrans</name>
    <dbReference type="NCBI Taxonomy" id="1437824"/>
    <lineage>
        <taxon>Bacteria</taxon>
        <taxon>Pseudomonadati</taxon>
        <taxon>Pseudomonadota</taxon>
        <taxon>Betaproteobacteria</taxon>
        <taxon>Burkholderiales</taxon>
        <taxon>Alcaligenaceae</taxon>
        <taxon>Castellaniella</taxon>
    </lineage>
</organism>
<reference evidence="4 5" key="1">
    <citation type="journal article" date="2014" name="BMC Microbiol.">
        <title>The oxygen-independent metabolism of cyclic monoterpenes in Castellaniella defragrans 65Phen.</title>
        <authorList>
            <person name="Petasch J."/>
            <person name="Disch E.M."/>
            <person name="Markert S."/>
            <person name="Becher D."/>
            <person name="Schweder T."/>
            <person name="Huttel B."/>
            <person name="Reinhardt R."/>
            <person name="Harder J."/>
        </authorList>
    </citation>
    <scope>NUCLEOTIDE SEQUENCE [LARGE SCALE GENOMIC DNA]</scope>
    <source>
        <strain evidence="4">65Phen</strain>
    </source>
</reference>
<evidence type="ECO:0000259" key="3">
    <source>
        <dbReference type="Pfam" id="PF00884"/>
    </source>
</evidence>
<dbReference type="eggNOG" id="COG3119">
    <property type="taxonomic scope" value="Bacteria"/>
</dbReference>
<dbReference type="InterPro" id="IPR000917">
    <property type="entry name" value="Sulfatase_N"/>
</dbReference>
<feature type="domain" description="Sulfatase N-terminal" evidence="3">
    <location>
        <begin position="45"/>
        <end position="179"/>
    </location>
</feature>
<accession>W8X3P0</accession>
<comment type="similarity">
    <text evidence="1">Belongs to the sulfatase family.</text>
</comment>
<dbReference type="KEGG" id="cdn:BN940_09206"/>
<gene>
    <name evidence="4" type="ORF">BN940_09206</name>
</gene>
<evidence type="ECO:0000313" key="5">
    <source>
        <dbReference type="Proteomes" id="UP000019805"/>
    </source>
</evidence>
<dbReference type="SUPFAM" id="SSF53649">
    <property type="entry name" value="Alkaline phosphatase-like"/>
    <property type="match status" value="1"/>
</dbReference>
<dbReference type="EC" id="3.1.6.1" evidence="4"/>
<protein>
    <submittedName>
        <fullName evidence="4">Arylsulfatase</fullName>
        <ecNumber evidence="4">3.1.6.1</ecNumber>
    </submittedName>
</protein>
<dbReference type="HOGENOM" id="CLU_013800_0_0_4"/>
<dbReference type="PANTHER" id="PTHR42693:SF33">
    <property type="entry name" value="ARYLSULFATASE"/>
    <property type="match status" value="1"/>
</dbReference>
<keyword evidence="4" id="KW-0378">Hydrolase</keyword>
<dbReference type="PATRIC" id="fig|1437824.5.peg.1819"/>
<dbReference type="STRING" id="1437824.BN940_09206"/>
<evidence type="ECO:0000256" key="1">
    <source>
        <dbReference type="ARBA" id="ARBA00008779"/>
    </source>
</evidence>
<evidence type="ECO:0000313" key="4">
    <source>
        <dbReference type="EMBL" id="CDM24302.1"/>
    </source>
</evidence>
<dbReference type="AlphaFoldDB" id="W8X3P0"/>
<dbReference type="PANTHER" id="PTHR42693">
    <property type="entry name" value="ARYLSULFATASE FAMILY MEMBER"/>
    <property type="match status" value="1"/>
</dbReference>
<name>W8X3P0_CASD6</name>
<dbReference type="Pfam" id="PF00884">
    <property type="entry name" value="Sulfatase"/>
    <property type="match status" value="1"/>
</dbReference>
<sequence length="767" mass="81260">MEMSEGQRSIFPAAGAAIGAVFLLAACDGGGSGQVAEAPSQPDKPNILFVMMDDVGIDQMTSFGYGGANPPKMPNMDAVAQAGIRFRNTWSQPECSPARASFFVGRYPTRTHTYQALGPSDLANAQLSPYETAAPQLLRKAGYESAMFGKFHLAGPENNEAGIATPALFGWDYFYGWIGGLPESIDLRAGGAVPAGTSNQCGFVPGATAADGAAHGACHFPDDSCRPVRKDAPEQDVAGLQCLAAGGILVPGASCADPKPAGLDFSRYNGYYVSPLVILENGRAEQVPPEDKRARGYRTTIETDAAIDWIKSRAAGKPWMATVSYTAAHTPWQQPPAALLSDLVGPGGYPDAHVFDNLSCTSSGSAADVLRMQVLQNRMTQAMDAEFGRLLVETGIAARNPDGSLNYDPAASNTVIVIVGDNGSLGLAVKAPFDSSRAKGTAYQTGVWVPLIVAGRGVADPGRDVEHMVNGVDLFELFGELAGIDVRQALPASRPVDSVGIQAYLKNPSQPALRQTNFAISGLNQQADGGRNGPCVVTTAAGGGTCMQIATSKSVCGDNSGFWWGEGHDDLAPMGGDNAIASYGTCAQVNQVRYENGVPEAELYTVMPDQSVAVREARYKLVRNTFKRFDPVKGIHDEVEYEFYEVDQAKGTPLLDEEGTSKVNPDGTPRPGWQAGEEAAYKDLKDRLDRLMQSAVLCEGDGNIDGIVDQADLENWRRIHADWGKSSVYDFAGAVPGSPPDGYTNGPDQDVVSLNLGKTCVYPASVY</sequence>
<feature type="region of interest" description="Disordered" evidence="2">
    <location>
        <begin position="655"/>
        <end position="674"/>
    </location>
</feature>
<dbReference type="Proteomes" id="UP000019805">
    <property type="component" value="Chromosome"/>
</dbReference>
<proteinExistence type="inferred from homology"/>
<evidence type="ECO:0000256" key="2">
    <source>
        <dbReference type="SAM" id="MobiDB-lite"/>
    </source>
</evidence>
<dbReference type="EMBL" id="HG916765">
    <property type="protein sequence ID" value="CDM24302.1"/>
    <property type="molecule type" value="Genomic_DNA"/>
</dbReference>